<sequence>MNPPLQLPDSFDLIQYDLNELRSKGIPARSLDSTPEKFFDSPFTSAEVELAKAEIGKLHPGRSASGEDGVHYADIREMDTNCIVRLINESLDSIDKPSVLIIATLFITLLFLTRMVNWAESRHLIPPSQNGFRKGFRTNNNAYVLLSAAIEKAKSMGKTLWVASVDISNAFPSVHRATLWVKLQRLGAGGKIFDWLRMIYCAMLYKVRHGNSVSRESSH</sequence>
<proteinExistence type="predicted"/>
<dbReference type="Proteomes" id="UP000297245">
    <property type="component" value="Unassembled WGS sequence"/>
</dbReference>
<evidence type="ECO:0000313" key="2">
    <source>
        <dbReference type="Proteomes" id="UP000297245"/>
    </source>
</evidence>
<dbReference type="EMBL" id="ML180056">
    <property type="protein sequence ID" value="THU79236.1"/>
    <property type="molecule type" value="Genomic_DNA"/>
</dbReference>
<organism evidence="1 2">
    <name type="scientific">Dendrothele bispora (strain CBS 962.96)</name>
    <dbReference type="NCBI Taxonomy" id="1314807"/>
    <lineage>
        <taxon>Eukaryota</taxon>
        <taxon>Fungi</taxon>
        <taxon>Dikarya</taxon>
        <taxon>Basidiomycota</taxon>
        <taxon>Agaricomycotina</taxon>
        <taxon>Agaricomycetes</taxon>
        <taxon>Agaricomycetidae</taxon>
        <taxon>Agaricales</taxon>
        <taxon>Agaricales incertae sedis</taxon>
        <taxon>Dendrothele</taxon>
    </lineage>
</organism>
<evidence type="ECO:0000313" key="1">
    <source>
        <dbReference type="EMBL" id="THU79236.1"/>
    </source>
</evidence>
<dbReference type="PANTHER" id="PTHR19446">
    <property type="entry name" value="REVERSE TRANSCRIPTASES"/>
    <property type="match status" value="1"/>
</dbReference>
<name>A0A4S8KTQ8_DENBC</name>
<gene>
    <name evidence="1" type="ORF">K435DRAFT_698310</name>
</gene>
<keyword evidence="2" id="KW-1185">Reference proteome</keyword>
<reference evidence="1 2" key="1">
    <citation type="journal article" date="2019" name="Nat. Ecol. Evol.">
        <title>Megaphylogeny resolves global patterns of mushroom evolution.</title>
        <authorList>
            <person name="Varga T."/>
            <person name="Krizsan K."/>
            <person name="Foldi C."/>
            <person name="Dima B."/>
            <person name="Sanchez-Garcia M."/>
            <person name="Sanchez-Ramirez S."/>
            <person name="Szollosi G.J."/>
            <person name="Szarkandi J.G."/>
            <person name="Papp V."/>
            <person name="Albert L."/>
            <person name="Andreopoulos W."/>
            <person name="Angelini C."/>
            <person name="Antonin V."/>
            <person name="Barry K.W."/>
            <person name="Bougher N.L."/>
            <person name="Buchanan P."/>
            <person name="Buyck B."/>
            <person name="Bense V."/>
            <person name="Catcheside P."/>
            <person name="Chovatia M."/>
            <person name="Cooper J."/>
            <person name="Damon W."/>
            <person name="Desjardin D."/>
            <person name="Finy P."/>
            <person name="Geml J."/>
            <person name="Haridas S."/>
            <person name="Hughes K."/>
            <person name="Justo A."/>
            <person name="Karasinski D."/>
            <person name="Kautmanova I."/>
            <person name="Kiss B."/>
            <person name="Kocsube S."/>
            <person name="Kotiranta H."/>
            <person name="LaButti K.M."/>
            <person name="Lechner B.E."/>
            <person name="Liimatainen K."/>
            <person name="Lipzen A."/>
            <person name="Lukacs Z."/>
            <person name="Mihaltcheva S."/>
            <person name="Morgado L.N."/>
            <person name="Niskanen T."/>
            <person name="Noordeloos M.E."/>
            <person name="Ohm R.A."/>
            <person name="Ortiz-Santana B."/>
            <person name="Ovrebo C."/>
            <person name="Racz N."/>
            <person name="Riley R."/>
            <person name="Savchenko A."/>
            <person name="Shiryaev A."/>
            <person name="Soop K."/>
            <person name="Spirin V."/>
            <person name="Szebenyi C."/>
            <person name="Tomsovsky M."/>
            <person name="Tulloss R.E."/>
            <person name="Uehling J."/>
            <person name="Grigoriev I.V."/>
            <person name="Vagvolgyi C."/>
            <person name="Papp T."/>
            <person name="Martin F.M."/>
            <person name="Miettinen O."/>
            <person name="Hibbett D.S."/>
            <person name="Nagy L.G."/>
        </authorList>
    </citation>
    <scope>NUCLEOTIDE SEQUENCE [LARGE SCALE GENOMIC DNA]</scope>
    <source>
        <strain evidence="1 2">CBS 962.96</strain>
    </source>
</reference>
<dbReference type="OrthoDB" id="3049395at2759"/>
<protein>
    <submittedName>
        <fullName evidence="1">Uncharacterized protein</fullName>
    </submittedName>
</protein>
<dbReference type="AlphaFoldDB" id="A0A4S8KTQ8"/>
<accession>A0A4S8KTQ8</accession>